<organism evidence="2 3">
    <name type="scientific">Niastella soli</name>
    <dbReference type="NCBI Taxonomy" id="2821487"/>
    <lineage>
        <taxon>Bacteria</taxon>
        <taxon>Pseudomonadati</taxon>
        <taxon>Bacteroidota</taxon>
        <taxon>Chitinophagia</taxon>
        <taxon>Chitinophagales</taxon>
        <taxon>Chitinophagaceae</taxon>
        <taxon>Niastella</taxon>
    </lineage>
</organism>
<evidence type="ECO:0000313" key="2">
    <source>
        <dbReference type="EMBL" id="MBO9202794.1"/>
    </source>
</evidence>
<dbReference type="Proteomes" id="UP000677244">
    <property type="component" value="Unassembled WGS sequence"/>
</dbReference>
<dbReference type="RefSeq" id="WP_209140847.1">
    <property type="nucleotide sequence ID" value="NZ_JAGHKO010000005.1"/>
</dbReference>
<accession>A0ABS3YY93</accession>
<keyword evidence="3" id="KW-1185">Reference proteome</keyword>
<name>A0ABS3YY93_9BACT</name>
<evidence type="ECO:0000313" key="3">
    <source>
        <dbReference type="Proteomes" id="UP000677244"/>
    </source>
</evidence>
<keyword evidence="1" id="KW-0812">Transmembrane</keyword>
<keyword evidence="1" id="KW-0472">Membrane</keyword>
<feature type="transmembrane region" description="Helical" evidence="1">
    <location>
        <begin position="44"/>
        <end position="67"/>
    </location>
</feature>
<evidence type="ECO:0000256" key="1">
    <source>
        <dbReference type="SAM" id="Phobius"/>
    </source>
</evidence>
<proteinExistence type="predicted"/>
<feature type="transmembrane region" description="Helical" evidence="1">
    <location>
        <begin position="74"/>
        <end position="92"/>
    </location>
</feature>
<keyword evidence="1" id="KW-1133">Transmembrane helix</keyword>
<feature type="transmembrane region" description="Helical" evidence="1">
    <location>
        <begin position="98"/>
        <end position="118"/>
    </location>
</feature>
<dbReference type="EMBL" id="JAGHKO010000005">
    <property type="protein sequence ID" value="MBO9202794.1"/>
    <property type="molecule type" value="Genomic_DNA"/>
</dbReference>
<comment type="caution">
    <text evidence="2">The sequence shown here is derived from an EMBL/GenBank/DDBJ whole genome shotgun (WGS) entry which is preliminary data.</text>
</comment>
<protein>
    <submittedName>
        <fullName evidence="2">Uncharacterized protein</fullName>
    </submittedName>
</protein>
<feature type="transmembrane region" description="Helical" evidence="1">
    <location>
        <begin position="7"/>
        <end position="24"/>
    </location>
</feature>
<sequence>MKYRTGFYYFIMPIIQIAFYYVVYELTNYLAHKMEYVYSRGVSWGISAIIYAYTYIILVVVLAGINFIFKRKGLLFSVLASIIWGVIVYPSLDSFPYRGSLVILIGVSGIFMPFLFAIKKCNTCMPELH</sequence>
<reference evidence="2 3" key="1">
    <citation type="submission" date="2021-03" db="EMBL/GenBank/DDBJ databases">
        <title>Assistant Professor.</title>
        <authorList>
            <person name="Huq M.A."/>
        </authorList>
    </citation>
    <scope>NUCLEOTIDE SEQUENCE [LARGE SCALE GENOMIC DNA]</scope>
    <source>
        <strain evidence="2 3">MAH-29</strain>
    </source>
</reference>
<gene>
    <name evidence="2" type="ORF">J7I42_21070</name>
</gene>